<dbReference type="STRING" id="28094.SAMN06295900_101403"/>
<reference evidence="3" key="1">
    <citation type="submission" date="2017-04" db="EMBL/GenBank/DDBJ databases">
        <authorList>
            <person name="Varghese N."/>
            <person name="Submissions S."/>
        </authorList>
    </citation>
    <scope>NUCLEOTIDE SEQUENCE [LARGE SCALE GENOMIC DNA]</scope>
    <source>
        <strain evidence="3">Ballard 720</strain>
    </source>
</reference>
<dbReference type="Gene3D" id="3.40.50.720">
    <property type="entry name" value="NAD(P)-binding Rossmann-like Domain"/>
    <property type="match status" value="1"/>
</dbReference>
<dbReference type="InterPro" id="IPR036291">
    <property type="entry name" value="NAD(P)-bd_dom_sf"/>
</dbReference>
<dbReference type="CDD" id="cd05232">
    <property type="entry name" value="UDP_G4E_4_SDR_e"/>
    <property type="match status" value="1"/>
</dbReference>
<dbReference type="AlphaFoldDB" id="A0A1X7CID8"/>
<organism evidence="2 3">
    <name type="scientific">Trinickia caryophylli</name>
    <name type="common">Paraburkholderia caryophylli</name>
    <dbReference type="NCBI Taxonomy" id="28094"/>
    <lineage>
        <taxon>Bacteria</taxon>
        <taxon>Pseudomonadati</taxon>
        <taxon>Pseudomonadota</taxon>
        <taxon>Betaproteobacteria</taxon>
        <taxon>Burkholderiales</taxon>
        <taxon>Burkholderiaceae</taxon>
        <taxon>Trinickia</taxon>
    </lineage>
</organism>
<dbReference type="SUPFAM" id="SSF51735">
    <property type="entry name" value="NAD(P)-binding Rossmann-fold domains"/>
    <property type="match status" value="1"/>
</dbReference>
<sequence length="321" mass="34733">MSRVVVTGANGFVGDALCRTLLERGHAVTGLVRRAGTCAPGVDEWVFDRADFEGIDEAWPASLEARCVVHLAARVHVMHDNAVDPLAAFRASNVQGALRVARAAQRHGVQRFVFVSSIKALGETDPGRPLREDDPALPQDAYGQSKREAELALHRFGREQGLDVVVVRPPLVYGPGVKANFLQLMRAIAAGLPLPLGALAAQRSLVYVGNLADALAECALDARAAHGCFHVADGEDTTTTELARSIGRHLRKPARLVPVPSGCLRLMGRMTGRAPQIERLTGSLRVDASRLRSTLGWQPPYSFEEGLAATARWYLTSRRSR</sequence>
<dbReference type="InterPro" id="IPR050177">
    <property type="entry name" value="Lipid_A_modif_metabolic_enz"/>
</dbReference>
<evidence type="ECO:0000259" key="1">
    <source>
        <dbReference type="Pfam" id="PF01370"/>
    </source>
</evidence>
<dbReference type="EMBL" id="FXAH01000001">
    <property type="protein sequence ID" value="SME96900.1"/>
    <property type="molecule type" value="Genomic_DNA"/>
</dbReference>
<dbReference type="Pfam" id="PF01370">
    <property type="entry name" value="Epimerase"/>
    <property type="match status" value="1"/>
</dbReference>
<keyword evidence="3" id="KW-1185">Reference proteome</keyword>
<dbReference type="PANTHER" id="PTHR43245:SF58">
    <property type="entry name" value="BLL5923 PROTEIN"/>
    <property type="match status" value="1"/>
</dbReference>
<gene>
    <name evidence="2" type="ORF">SAMN06295900_101403</name>
</gene>
<proteinExistence type="predicted"/>
<accession>A0A1X7CID8</accession>
<evidence type="ECO:0000313" key="3">
    <source>
        <dbReference type="Proteomes" id="UP000192911"/>
    </source>
</evidence>
<dbReference type="PANTHER" id="PTHR43245">
    <property type="entry name" value="BIFUNCTIONAL POLYMYXIN RESISTANCE PROTEIN ARNA"/>
    <property type="match status" value="1"/>
</dbReference>
<dbReference type="Proteomes" id="UP000192911">
    <property type="component" value="Unassembled WGS sequence"/>
</dbReference>
<dbReference type="OrthoDB" id="9801056at2"/>
<name>A0A1X7CID8_TRICW</name>
<feature type="domain" description="NAD-dependent epimerase/dehydratase" evidence="1">
    <location>
        <begin position="4"/>
        <end position="216"/>
    </location>
</feature>
<dbReference type="RefSeq" id="WP_085223764.1">
    <property type="nucleotide sequence ID" value="NZ_BSQD01000001.1"/>
</dbReference>
<dbReference type="GeneID" id="95549119"/>
<protein>
    <submittedName>
        <fullName evidence="2">UDP-glucose 4-epimerase</fullName>
    </submittedName>
</protein>
<dbReference type="InterPro" id="IPR001509">
    <property type="entry name" value="Epimerase_deHydtase"/>
</dbReference>
<evidence type="ECO:0000313" key="2">
    <source>
        <dbReference type="EMBL" id="SME96900.1"/>
    </source>
</evidence>